<protein>
    <submittedName>
        <fullName evidence="3">Fibroblast growth factor</fullName>
    </submittedName>
</protein>
<evidence type="ECO:0000256" key="2">
    <source>
        <dbReference type="SAM" id="MobiDB-lite"/>
    </source>
</evidence>
<dbReference type="Gene3D" id="2.80.10.50">
    <property type="match status" value="1"/>
</dbReference>
<comment type="similarity">
    <text evidence="1">Belongs to the heparin-binding growth factors family.</text>
</comment>
<evidence type="ECO:0000313" key="3">
    <source>
        <dbReference type="EMBL" id="ABF47459.1"/>
    </source>
</evidence>
<sequence length="409" mass="46252">MKIKVAMTFVIMTAVSTLSLPLTPMSSRQIQIHMNGQFLAITSNGVINATDNAHDVSTVWQRHAVNTSSILLRSVSYCWFLCINECGYTYTTRVPIAECIWVEKFEDSQHYTYIYRPMTDKKLYLALNNQGKTRRIVLSNNETLGKYADYTASVYSDWNQLLSVDGSLCPSVKTMRMKLNYHPDKKCIEPVMPTVTTKKHHSHGTHYKHKPYDSKIVMHRSLFHSRASPNLLNEALVNEDVNNDLTTILDRPLLPGLKGLAANMTESPLIVDDSADDIDIVDTDDDKDEFVDADEYDEGVVEKNFYSKDTEPSLSIHLLPTTTTATTTVMPRTTTTLKLPTTVMMTTTHSPLKTVIEDLLERKKEIDDDHDHDDRSDKTNDSSLSTSAPRSVFYVNSLTINNKCSIINR</sequence>
<dbReference type="CDD" id="cd23311">
    <property type="entry name" value="beta-trefoil_FGF_Bnl-like"/>
    <property type="match status" value="1"/>
</dbReference>
<dbReference type="SUPFAM" id="SSF50353">
    <property type="entry name" value="Cytokine"/>
    <property type="match status" value="1"/>
</dbReference>
<dbReference type="EMBL" id="DQ504428">
    <property type="protein sequence ID" value="ABF47459.1"/>
    <property type="molecule type" value="Genomic_DNA"/>
</dbReference>
<feature type="compositionally biased region" description="Basic and acidic residues" evidence="2">
    <location>
        <begin position="366"/>
        <end position="380"/>
    </location>
</feature>
<dbReference type="GeneID" id="5141854"/>
<organism evidence="3 4">
    <name type="scientific">Clanis bilineata nucleopolyhedrovirus</name>
    <dbReference type="NCBI Taxonomy" id="1307957"/>
    <lineage>
        <taxon>Viruses</taxon>
        <taxon>Viruses incertae sedis</taxon>
        <taxon>Naldaviricetes</taxon>
        <taxon>Lefavirales</taxon>
        <taxon>Baculoviridae</taxon>
        <taxon>Alphabaculovirus</taxon>
        <taxon>Alphabaculovirus clabilineatae</taxon>
    </lineage>
</organism>
<dbReference type="RefSeq" id="YP_717656.1">
    <property type="nucleotide sequence ID" value="NC_008293.1"/>
</dbReference>
<dbReference type="KEGG" id="vg:5141854"/>
<feature type="region of interest" description="Disordered" evidence="2">
    <location>
        <begin position="366"/>
        <end position="386"/>
    </location>
</feature>
<evidence type="ECO:0000256" key="1">
    <source>
        <dbReference type="ARBA" id="ARBA00007936"/>
    </source>
</evidence>
<dbReference type="GO" id="GO:0008083">
    <property type="term" value="F:growth factor activity"/>
    <property type="evidence" value="ECO:0007669"/>
    <property type="project" value="InterPro"/>
</dbReference>
<proteinExistence type="inferred from homology"/>
<dbReference type="InterPro" id="IPR002209">
    <property type="entry name" value="Fibroblast_GF_fam"/>
</dbReference>
<dbReference type="OrthoDB" id="23683at10239"/>
<dbReference type="PANTHER" id="PTHR11486">
    <property type="entry name" value="FIBROBLAST GROWTH FACTOR"/>
    <property type="match status" value="1"/>
</dbReference>
<keyword evidence="4" id="KW-1185">Reference proteome</keyword>
<dbReference type="Proteomes" id="UP000214353">
    <property type="component" value="Segment"/>
</dbReference>
<dbReference type="InterPro" id="IPR008996">
    <property type="entry name" value="IL1/FGF"/>
</dbReference>
<name>Q0N3Y4_9ABAC</name>
<dbReference type="SMART" id="SM00442">
    <property type="entry name" value="FGF"/>
    <property type="match status" value="1"/>
</dbReference>
<dbReference type="Pfam" id="PF00167">
    <property type="entry name" value="FGF"/>
    <property type="match status" value="1"/>
</dbReference>
<evidence type="ECO:0000313" key="4">
    <source>
        <dbReference type="Proteomes" id="UP000214353"/>
    </source>
</evidence>
<accession>Q0N3Y4</accession>
<reference evidence="3 4" key="1">
    <citation type="journal article" date="2009" name="BMC Genomics">
        <title>Genomic sequence, organization and characteristics of a new nucleopolyhedrovirus isolated from Clanis bilineata larva.</title>
        <authorList>
            <person name="Zhu S.Y."/>
            <person name="Yi J.P."/>
            <person name="Shen W.D."/>
            <person name="Wang L.Q."/>
            <person name="He H.G."/>
            <person name="Wang Y."/>
            <person name="Li B."/>
            <person name="Wang W.B."/>
        </authorList>
    </citation>
    <scope>NUCLEOTIDE SEQUENCE [LARGE SCALE GENOMIC DNA]</scope>
    <source>
        <strain evidence="3">DZ1</strain>
    </source>
</reference>